<protein>
    <submittedName>
        <fullName evidence="11">Uncharacterized protein</fullName>
    </submittedName>
</protein>
<evidence type="ECO:0000256" key="2">
    <source>
        <dbReference type="ARBA" id="ARBA00010663"/>
    </source>
</evidence>
<comment type="subcellular location">
    <subcellularLocation>
        <location evidence="1">Cell membrane</location>
        <topology evidence="1">Multi-pass membrane protein</topology>
    </subcellularLocation>
</comment>
<gene>
    <name evidence="11" type="ORF">CTOB1V02_LOCUS4590</name>
</gene>
<comment type="similarity">
    <text evidence="2">Belongs to the G-protein coupled receptor 1 family.</text>
</comment>
<dbReference type="PRINTS" id="PR00237">
    <property type="entry name" value="GPCRRHODOPSN"/>
</dbReference>
<dbReference type="InterPro" id="IPR017452">
    <property type="entry name" value="GPCR_Rhodpsn_7TM"/>
</dbReference>
<evidence type="ECO:0000256" key="5">
    <source>
        <dbReference type="ARBA" id="ARBA00022989"/>
    </source>
</evidence>
<dbReference type="InterPro" id="IPR000276">
    <property type="entry name" value="GPCR_Rhodpsn"/>
</dbReference>
<evidence type="ECO:0000256" key="1">
    <source>
        <dbReference type="ARBA" id="ARBA00004651"/>
    </source>
</evidence>
<dbReference type="PANTHER" id="PTHR24248:SF199">
    <property type="entry name" value="IP13425P-RELATED"/>
    <property type="match status" value="1"/>
</dbReference>
<evidence type="ECO:0000256" key="9">
    <source>
        <dbReference type="ARBA" id="ARBA00023170"/>
    </source>
</evidence>
<evidence type="ECO:0000313" key="11">
    <source>
        <dbReference type="EMBL" id="CAD7226674.1"/>
    </source>
</evidence>
<dbReference type="GO" id="GO:0004993">
    <property type="term" value="F:G protein-coupled serotonin receptor activity"/>
    <property type="evidence" value="ECO:0007669"/>
    <property type="project" value="UniProtKB-ARBA"/>
</dbReference>
<evidence type="ECO:0000256" key="4">
    <source>
        <dbReference type="ARBA" id="ARBA00022692"/>
    </source>
</evidence>
<keyword evidence="4" id="KW-0812">Transmembrane</keyword>
<keyword evidence="5" id="KW-1133">Transmembrane helix</keyword>
<dbReference type="GO" id="GO:0071880">
    <property type="term" value="P:adenylate cyclase-activating adrenergic receptor signaling pathway"/>
    <property type="evidence" value="ECO:0007669"/>
    <property type="project" value="TreeGrafter"/>
</dbReference>
<keyword evidence="8" id="KW-1015">Disulfide bond</keyword>
<evidence type="ECO:0000256" key="8">
    <source>
        <dbReference type="ARBA" id="ARBA00023157"/>
    </source>
</evidence>
<keyword evidence="6" id="KW-0297">G-protein coupled receptor</keyword>
<evidence type="ECO:0000256" key="6">
    <source>
        <dbReference type="ARBA" id="ARBA00023040"/>
    </source>
</evidence>
<reference evidence="11" key="1">
    <citation type="submission" date="2020-11" db="EMBL/GenBank/DDBJ databases">
        <authorList>
            <person name="Tran Van P."/>
        </authorList>
    </citation>
    <scope>NUCLEOTIDE SEQUENCE</scope>
</reference>
<evidence type="ECO:0000256" key="7">
    <source>
        <dbReference type="ARBA" id="ARBA00023136"/>
    </source>
</evidence>
<organism evidence="11">
    <name type="scientific">Cyprideis torosa</name>
    <dbReference type="NCBI Taxonomy" id="163714"/>
    <lineage>
        <taxon>Eukaryota</taxon>
        <taxon>Metazoa</taxon>
        <taxon>Ecdysozoa</taxon>
        <taxon>Arthropoda</taxon>
        <taxon>Crustacea</taxon>
        <taxon>Oligostraca</taxon>
        <taxon>Ostracoda</taxon>
        <taxon>Podocopa</taxon>
        <taxon>Podocopida</taxon>
        <taxon>Cytherocopina</taxon>
        <taxon>Cytheroidea</taxon>
        <taxon>Cytherideidae</taxon>
        <taxon>Cyprideis</taxon>
    </lineage>
</organism>
<dbReference type="EMBL" id="OB660891">
    <property type="protein sequence ID" value="CAD7226674.1"/>
    <property type="molecule type" value="Genomic_DNA"/>
</dbReference>
<dbReference type="OrthoDB" id="10034726at2759"/>
<evidence type="ECO:0000256" key="10">
    <source>
        <dbReference type="ARBA" id="ARBA00023224"/>
    </source>
</evidence>
<dbReference type="GO" id="GO:0005886">
    <property type="term" value="C:plasma membrane"/>
    <property type="evidence" value="ECO:0007669"/>
    <property type="project" value="UniProtKB-SubCell"/>
</dbReference>
<keyword evidence="9" id="KW-0675">Receptor</keyword>
<dbReference type="PROSITE" id="PS50262">
    <property type="entry name" value="G_PROTEIN_RECEP_F1_2"/>
    <property type="match status" value="1"/>
</dbReference>
<dbReference type="GO" id="GO:0043410">
    <property type="term" value="P:positive regulation of MAPK cascade"/>
    <property type="evidence" value="ECO:0007669"/>
    <property type="project" value="TreeGrafter"/>
</dbReference>
<dbReference type="Gene3D" id="1.20.1070.10">
    <property type="entry name" value="Rhodopsin 7-helix transmembrane proteins"/>
    <property type="match status" value="1"/>
</dbReference>
<dbReference type="AlphaFoldDB" id="A0A7R8W821"/>
<keyword evidence="3" id="KW-1003">Cell membrane</keyword>
<sequence>MEEATNETYSEIVTIADTSGTSSFWPYYNVTLPSSAPPSGGVSENDSADDVVYISGERFTLRFSWGVSVVISLLLLATIVCTIVGNILVCIAVCLVRKLRRPSNYLLVSLAVSDLCVATLVMPFAALYELSGTWLVSDANRSMMIEDPLLPDYLRDK</sequence>
<dbReference type="PANTHER" id="PTHR24248">
    <property type="entry name" value="ADRENERGIC RECEPTOR-RELATED G-PROTEIN COUPLED RECEPTOR"/>
    <property type="match status" value="1"/>
</dbReference>
<evidence type="ECO:0000256" key="3">
    <source>
        <dbReference type="ARBA" id="ARBA00022475"/>
    </source>
</evidence>
<accession>A0A7R8W821</accession>
<name>A0A7R8W821_9CRUS</name>
<keyword evidence="7" id="KW-0472">Membrane</keyword>
<keyword evidence="10" id="KW-0807">Transducer</keyword>
<dbReference type="SUPFAM" id="SSF81321">
    <property type="entry name" value="Family A G protein-coupled receptor-like"/>
    <property type="match status" value="1"/>
</dbReference>
<proteinExistence type="inferred from homology"/>
<dbReference type="Pfam" id="PF00001">
    <property type="entry name" value="7tm_1"/>
    <property type="match status" value="1"/>
</dbReference>